<protein>
    <submittedName>
        <fullName evidence="2">ZINC PROTEASE</fullName>
        <ecNumber evidence="2">3.4.99.-</ecNumber>
    </submittedName>
</protein>
<dbReference type="Pfam" id="PF05193">
    <property type="entry name" value="Peptidase_M16_C"/>
    <property type="match status" value="1"/>
</dbReference>
<dbReference type="EC" id="3.4.99.-" evidence="2"/>
<sequence length="442" mass="48966">MKIITLLASLFAIVAVFSTTARAIEIQEVKSDSGVTAWLVEDRSIPLIAMKFSFNGGAATDPADKTGLSEFLSGMLDEGAGDMTSAQFQAELNDNSIRMGFSASQHRFDGSLQTLTINRDKAFELLAKAITSPRFEEGPMERLRRQFLVSLKRDLEQPNTIATRAWLKTMVGKDHPYARPRSGTQESLKVITAEDLRAKAKSIFTRDQLFVAVTGDIDAKTLKTMLDKVFGGLPEKSDLPEIAEAKVFEQPKTQVIDRDIPQSVIRFGMKGIKRKDKDFVTAYVLFNIFGSGQFGSRLMEEIREKRGLSYSAYATLYPLRRAGLIFGSAATVNARVGETVKVITDEFKRMADEGPTQTELDNAISYLTGAYALRFDTNSKIAGQLLSNMKMELGIDYVTKRNDLIRAVTLSEVKRVAKKLLRADQLVFTIVGKPQDLAAKSN</sequence>
<keyword evidence="2" id="KW-0378">Hydrolase</keyword>
<evidence type="ECO:0000313" key="2">
    <source>
        <dbReference type="EMBL" id="VAV96129.1"/>
    </source>
</evidence>
<dbReference type="PANTHER" id="PTHR11851">
    <property type="entry name" value="METALLOPROTEASE"/>
    <property type="match status" value="1"/>
</dbReference>
<dbReference type="Gene3D" id="3.30.830.10">
    <property type="entry name" value="Metalloenzyme, LuxS/M16 peptidase-like"/>
    <property type="match status" value="2"/>
</dbReference>
<organism evidence="2">
    <name type="scientific">hydrothermal vent metagenome</name>
    <dbReference type="NCBI Taxonomy" id="652676"/>
    <lineage>
        <taxon>unclassified sequences</taxon>
        <taxon>metagenomes</taxon>
        <taxon>ecological metagenomes</taxon>
    </lineage>
</organism>
<dbReference type="InterPro" id="IPR007863">
    <property type="entry name" value="Peptidase_M16_C"/>
</dbReference>
<dbReference type="GO" id="GO:0008233">
    <property type="term" value="F:peptidase activity"/>
    <property type="evidence" value="ECO:0007669"/>
    <property type="project" value="UniProtKB-KW"/>
</dbReference>
<feature type="domain" description="Peptidase M16 C-terminal" evidence="1">
    <location>
        <begin position="191"/>
        <end position="365"/>
    </location>
</feature>
<dbReference type="InterPro" id="IPR011249">
    <property type="entry name" value="Metalloenz_LuxS/M16"/>
</dbReference>
<keyword evidence="2" id="KW-0645">Protease</keyword>
<name>A0A3B0RVX3_9ZZZZ</name>
<dbReference type="PANTHER" id="PTHR11851:SF224">
    <property type="entry name" value="PROCESSING PROTEASE"/>
    <property type="match status" value="1"/>
</dbReference>
<dbReference type="AlphaFoldDB" id="A0A3B0RVX3"/>
<dbReference type="GO" id="GO:0006508">
    <property type="term" value="P:proteolysis"/>
    <property type="evidence" value="ECO:0007669"/>
    <property type="project" value="UniProtKB-KW"/>
</dbReference>
<dbReference type="SUPFAM" id="SSF63411">
    <property type="entry name" value="LuxS/MPP-like metallohydrolase"/>
    <property type="match status" value="2"/>
</dbReference>
<gene>
    <name evidence="2" type="ORF">MNBD_ALPHA08-683</name>
</gene>
<proteinExistence type="predicted"/>
<accession>A0A3B0RVX3</accession>
<dbReference type="InterPro" id="IPR050361">
    <property type="entry name" value="MPP/UQCRC_Complex"/>
</dbReference>
<dbReference type="EMBL" id="UOEC01000132">
    <property type="protein sequence ID" value="VAV96129.1"/>
    <property type="molecule type" value="Genomic_DNA"/>
</dbReference>
<dbReference type="GO" id="GO:0046872">
    <property type="term" value="F:metal ion binding"/>
    <property type="evidence" value="ECO:0007669"/>
    <property type="project" value="InterPro"/>
</dbReference>
<evidence type="ECO:0000259" key="1">
    <source>
        <dbReference type="Pfam" id="PF05193"/>
    </source>
</evidence>
<reference evidence="2" key="1">
    <citation type="submission" date="2018-06" db="EMBL/GenBank/DDBJ databases">
        <authorList>
            <person name="Zhirakovskaya E."/>
        </authorList>
    </citation>
    <scope>NUCLEOTIDE SEQUENCE</scope>
</reference>